<dbReference type="SUPFAM" id="SSF103473">
    <property type="entry name" value="MFS general substrate transporter"/>
    <property type="match status" value="1"/>
</dbReference>
<dbReference type="EMBL" id="FNHE01000001">
    <property type="protein sequence ID" value="SDL56536.1"/>
    <property type="molecule type" value="Genomic_DNA"/>
</dbReference>
<dbReference type="InterPro" id="IPR036259">
    <property type="entry name" value="MFS_trans_sf"/>
</dbReference>
<sequence length="516" mass="52269">MAGTGEALAESADRARSAALPDWVAAVVTFLASGAVLVLEIAGLRLIAPYVGITLQTNTAVIGFALAAIAVGAWMGGALADRTDPRRLIAPLLVAGGALVVAVLPLVRFAGSVLTGADAGSVLLLAAVAVVVPAALLSAVPPMVVKLQLASLAETGSVVGRLSGIGTLGGIAATFLTGFLLVAVFPTSGILVGTGLVAVLAGIAVGVLLRRRTGGAAGRVPAALLLLAVVGALLAAVAPSPCQAETAYHCARVAADPERDSGRVLVLDTLRHSYVDLADPTYLEFAYVRAIAAVTDAMAPAGEPLSALHLGGGGATVPRYLAAVRPGTESLVIEVDPGVVEMDREQLGLTETDGLRVEVADARVGLEQEAPGERDLVVGDAFGGLSVPWQLTTVEALGLVDRALTDDGVYVANLIDHPPLGFVRAELATLQAVFPHVALLARDAVLAGEEGGNVVVLASQQPLPLDAVGTALGRRDLDWRVASGAELAEFVGEAEVLTDDHAPVDQLLTPYATAGS</sequence>
<evidence type="ECO:0000256" key="1">
    <source>
        <dbReference type="ARBA" id="ARBA00023115"/>
    </source>
</evidence>
<feature type="transmembrane region" description="Helical" evidence="2">
    <location>
        <begin position="221"/>
        <end position="238"/>
    </location>
</feature>
<evidence type="ECO:0000256" key="2">
    <source>
        <dbReference type="SAM" id="Phobius"/>
    </source>
</evidence>
<feature type="transmembrane region" description="Helical" evidence="2">
    <location>
        <begin position="23"/>
        <end position="48"/>
    </location>
</feature>
<dbReference type="PANTHER" id="PTHR43317">
    <property type="entry name" value="THERMOSPERMINE SYNTHASE ACAULIS5"/>
    <property type="match status" value="1"/>
</dbReference>
<feature type="transmembrane region" description="Helical" evidence="2">
    <location>
        <begin position="60"/>
        <end position="80"/>
    </location>
</feature>
<protein>
    <submittedName>
        <fullName evidence="3">Spermidine synthase</fullName>
    </submittedName>
</protein>
<keyword evidence="2" id="KW-0812">Transmembrane</keyword>
<evidence type="ECO:0000313" key="3">
    <source>
        <dbReference type="EMBL" id="SDL56536.1"/>
    </source>
</evidence>
<dbReference type="AlphaFoldDB" id="A0A1G9L408"/>
<keyword evidence="2" id="KW-1133">Transmembrane helix</keyword>
<dbReference type="NCBIfam" id="NF037959">
    <property type="entry name" value="MFS_SpdSyn"/>
    <property type="match status" value="1"/>
</dbReference>
<feature type="transmembrane region" description="Helical" evidence="2">
    <location>
        <begin position="122"/>
        <end position="144"/>
    </location>
</feature>
<accession>A0A1G9L408</accession>
<dbReference type="Proteomes" id="UP000198680">
    <property type="component" value="Unassembled WGS sequence"/>
</dbReference>
<dbReference type="RefSeq" id="WP_091212784.1">
    <property type="nucleotide sequence ID" value="NZ_FNHE01000001.1"/>
</dbReference>
<dbReference type="PANTHER" id="PTHR43317:SF1">
    <property type="entry name" value="THERMOSPERMINE SYNTHASE ACAULIS5"/>
    <property type="match status" value="1"/>
</dbReference>
<dbReference type="Gene3D" id="3.40.50.150">
    <property type="entry name" value="Vaccinia Virus protein VP39"/>
    <property type="match status" value="1"/>
</dbReference>
<dbReference type="InterPro" id="IPR029063">
    <property type="entry name" value="SAM-dependent_MTases_sf"/>
</dbReference>
<dbReference type="STRING" id="1137991.SAMN05660642_00258"/>
<feature type="transmembrane region" description="Helical" evidence="2">
    <location>
        <begin position="92"/>
        <end position="110"/>
    </location>
</feature>
<keyword evidence="4" id="KW-1185">Reference proteome</keyword>
<feature type="transmembrane region" description="Helical" evidence="2">
    <location>
        <begin position="165"/>
        <end position="184"/>
    </location>
</feature>
<name>A0A1G9L408_9ACTN</name>
<dbReference type="SUPFAM" id="SSF53335">
    <property type="entry name" value="S-adenosyl-L-methionine-dependent methyltransferases"/>
    <property type="match status" value="1"/>
</dbReference>
<dbReference type="GO" id="GO:0006596">
    <property type="term" value="P:polyamine biosynthetic process"/>
    <property type="evidence" value="ECO:0007669"/>
    <property type="project" value="UniProtKB-KW"/>
</dbReference>
<proteinExistence type="predicted"/>
<keyword evidence="1" id="KW-0620">Polyamine biosynthesis</keyword>
<dbReference type="OrthoDB" id="8221452at2"/>
<feature type="transmembrane region" description="Helical" evidence="2">
    <location>
        <begin position="190"/>
        <end position="209"/>
    </location>
</feature>
<gene>
    <name evidence="3" type="ORF">SAMN05660642_00258</name>
</gene>
<evidence type="ECO:0000313" key="4">
    <source>
        <dbReference type="Proteomes" id="UP000198680"/>
    </source>
</evidence>
<organism evidence="3 4">
    <name type="scientific">Geodermatophilus siccatus</name>
    <dbReference type="NCBI Taxonomy" id="1137991"/>
    <lineage>
        <taxon>Bacteria</taxon>
        <taxon>Bacillati</taxon>
        <taxon>Actinomycetota</taxon>
        <taxon>Actinomycetes</taxon>
        <taxon>Geodermatophilales</taxon>
        <taxon>Geodermatophilaceae</taxon>
        <taxon>Geodermatophilus</taxon>
    </lineage>
</organism>
<keyword evidence="2" id="KW-0472">Membrane</keyword>
<reference evidence="4" key="1">
    <citation type="submission" date="2016-10" db="EMBL/GenBank/DDBJ databases">
        <authorList>
            <person name="Varghese N."/>
            <person name="Submissions S."/>
        </authorList>
    </citation>
    <scope>NUCLEOTIDE SEQUENCE [LARGE SCALE GENOMIC DNA]</scope>
    <source>
        <strain evidence="4">DSM 45419</strain>
    </source>
</reference>